<evidence type="ECO:0000313" key="1">
    <source>
        <dbReference type="EMBL" id="TDU43009.1"/>
    </source>
</evidence>
<comment type="caution">
    <text evidence="1">The sequence shown here is derived from an EMBL/GenBank/DDBJ whole genome shotgun (WGS) entry which is preliminary data.</text>
</comment>
<dbReference type="AlphaFoldDB" id="A0A4R7Q7Z4"/>
<proteinExistence type="predicted"/>
<organism evidence="1 2">
    <name type="scientific">Gelidibacter sediminis</name>
    <dbReference type="NCBI Taxonomy" id="1608710"/>
    <lineage>
        <taxon>Bacteria</taxon>
        <taxon>Pseudomonadati</taxon>
        <taxon>Bacteroidota</taxon>
        <taxon>Flavobacteriia</taxon>
        <taxon>Flavobacteriales</taxon>
        <taxon>Flavobacteriaceae</taxon>
        <taxon>Gelidibacter</taxon>
    </lineage>
</organism>
<evidence type="ECO:0000313" key="2">
    <source>
        <dbReference type="Proteomes" id="UP000294689"/>
    </source>
</evidence>
<name>A0A4R7Q7Z4_9FLAO</name>
<dbReference type="EMBL" id="SOBW01000007">
    <property type="protein sequence ID" value="TDU43009.1"/>
    <property type="molecule type" value="Genomic_DNA"/>
</dbReference>
<accession>A0A4R7Q7Z4</accession>
<reference evidence="1 2" key="1">
    <citation type="submission" date="2019-03" db="EMBL/GenBank/DDBJ databases">
        <title>Genomic Encyclopedia of Archaeal and Bacterial Type Strains, Phase II (KMG-II): from individual species to whole genera.</title>
        <authorList>
            <person name="Goeker M."/>
        </authorList>
    </citation>
    <scope>NUCLEOTIDE SEQUENCE [LARGE SCALE GENOMIC DNA]</scope>
    <source>
        <strain evidence="1 2">DSM 28135</strain>
    </source>
</reference>
<sequence>MTQNLHSFNPRSENISELLKQLTLKIVYENIFK</sequence>
<dbReference type="Proteomes" id="UP000294689">
    <property type="component" value="Unassembled WGS sequence"/>
</dbReference>
<keyword evidence="2" id="KW-1185">Reference proteome</keyword>
<protein>
    <submittedName>
        <fullName evidence="1">Uncharacterized protein</fullName>
    </submittedName>
</protein>
<gene>
    <name evidence="1" type="ORF">BXY82_0414</name>
</gene>